<reference evidence="1" key="1">
    <citation type="journal article" date="2021" name="Proc. Natl. Acad. Sci. U.S.A.">
        <title>A Catalog of Tens of Thousands of Viruses from Human Metagenomes Reveals Hidden Associations with Chronic Diseases.</title>
        <authorList>
            <person name="Tisza M.J."/>
            <person name="Buck C.B."/>
        </authorList>
    </citation>
    <scope>NUCLEOTIDE SEQUENCE</scope>
    <source>
        <strain evidence="1">Cto1k8</strain>
    </source>
</reference>
<keyword evidence="1" id="KW-0540">Nuclease</keyword>
<sequence length="67" mass="8335">MINLHRAATLVAFVRSIRPNNWYYPWFKNADEYIIALAKNDFTNYEYQYCYHIYKLADIVYRQLYER</sequence>
<organism evidence="1">
    <name type="scientific">Myoviridae sp. cto1k8</name>
    <dbReference type="NCBI Taxonomy" id="2826694"/>
    <lineage>
        <taxon>Viruses</taxon>
        <taxon>Duplodnaviria</taxon>
        <taxon>Heunggongvirae</taxon>
        <taxon>Uroviricota</taxon>
        <taxon>Caudoviricetes</taxon>
    </lineage>
</organism>
<accession>A0A8S5LWK2</accession>
<dbReference type="GO" id="GO:0004519">
    <property type="term" value="F:endonuclease activity"/>
    <property type="evidence" value="ECO:0007669"/>
    <property type="project" value="UniProtKB-KW"/>
</dbReference>
<name>A0A8S5LWK2_9CAUD</name>
<keyword evidence="1" id="KW-0378">Hydrolase</keyword>
<evidence type="ECO:0000313" key="1">
    <source>
        <dbReference type="EMBL" id="DAD74239.1"/>
    </source>
</evidence>
<keyword evidence="1" id="KW-0255">Endonuclease</keyword>
<dbReference type="EMBL" id="BK014756">
    <property type="protein sequence ID" value="DAD74239.1"/>
    <property type="molecule type" value="Genomic_DNA"/>
</dbReference>
<protein>
    <submittedName>
        <fullName evidence="1">NgoBV restriction endonuclease</fullName>
    </submittedName>
</protein>
<proteinExistence type="predicted"/>